<dbReference type="GeneID" id="17298905"/>
<gene>
    <name evidence="1" type="ORF">GUITHDRAFT_111746</name>
</gene>
<protein>
    <submittedName>
        <fullName evidence="1 2">Uncharacterized protein</fullName>
    </submittedName>
</protein>
<dbReference type="AlphaFoldDB" id="L1J260"/>
<dbReference type="EMBL" id="JH993018">
    <property type="protein sequence ID" value="EKX42180.1"/>
    <property type="molecule type" value="Genomic_DNA"/>
</dbReference>
<dbReference type="EnsemblProtists" id="EKX42180">
    <property type="protein sequence ID" value="EKX42180"/>
    <property type="gene ID" value="GUITHDRAFT_111746"/>
</dbReference>
<evidence type="ECO:0000313" key="3">
    <source>
        <dbReference type="Proteomes" id="UP000011087"/>
    </source>
</evidence>
<dbReference type="Proteomes" id="UP000011087">
    <property type="component" value="Unassembled WGS sequence"/>
</dbReference>
<dbReference type="PaxDb" id="55529-EKX42180"/>
<keyword evidence="3" id="KW-1185">Reference proteome</keyword>
<evidence type="ECO:0000313" key="2">
    <source>
        <dbReference type="EnsemblProtists" id="EKX42180"/>
    </source>
</evidence>
<dbReference type="KEGG" id="gtt:GUITHDRAFT_111746"/>
<reference evidence="3" key="2">
    <citation type="submission" date="2012-11" db="EMBL/GenBank/DDBJ databases">
        <authorList>
            <person name="Kuo A."/>
            <person name="Curtis B.A."/>
            <person name="Tanifuji G."/>
            <person name="Burki F."/>
            <person name="Gruber A."/>
            <person name="Irimia M."/>
            <person name="Maruyama S."/>
            <person name="Arias M.C."/>
            <person name="Ball S.G."/>
            <person name="Gile G.H."/>
            <person name="Hirakawa Y."/>
            <person name="Hopkins J.F."/>
            <person name="Rensing S.A."/>
            <person name="Schmutz J."/>
            <person name="Symeonidi A."/>
            <person name="Elias M."/>
            <person name="Eveleigh R.J."/>
            <person name="Herman E.K."/>
            <person name="Klute M.J."/>
            <person name="Nakayama T."/>
            <person name="Obornik M."/>
            <person name="Reyes-Prieto A."/>
            <person name="Armbrust E.V."/>
            <person name="Aves S.J."/>
            <person name="Beiko R.G."/>
            <person name="Coutinho P."/>
            <person name="Dacks J.B."/>
            <person name="Durnford D.G."/>
            <person name="Fast N.M."/>
            <person name="Green B.R."/>
            <person name="Grisdale C."/>
            <person name="Hempe F."/>
            <person name="Henrissat B."/>
            <person name="Hoppner M.P."/>
            <person name="Ishida K.-I."/>
            <person name="Kim E."/>
            <person name="Koreny L."/>
            <person name="Kroth P.G."/>
            <person name="Liu Y."/>
            <person name="Malik S.-B."/>
            <person name="Maier U.G."/>
            <person name="McRose D."/>
            <person name="Mock T."/>
            <person name="Neilson J.A."/>
            <person name="Onodera N.T."/>
            <person name="Poole A.M."/>
            <person name="Pritham E.J."/>
            <person name="Richards T.A."/>
            <person name="Rocap G."/>
            <person name="Roy S.W."/>
            <person name="Sarai C."/>
            <person name="Schaack S."/>
            <person name="Shirato S."/>
            <person name="Slamovits C.H."/>
            <person name="Spencer D.F."/>
            <person name="Suzuki S."/>
            <person name="Worden A.Z."/>
            <person name="Zauner S."/>
            <person name="Barry K."/>
            <person name="Bell C."/>
            <person name="Bharti A.K."/>
            <person name="Crow J.A."/>
            <person name="Grimwood J."/>
            <person name="Kramer R."/>
            <person name="Lindquist E."/>
            <person name="Lucas S."/>
            <person name="Salamov A."/>
            <person name="McFadden G.I."/>
            <person name="Lane C.E."/>
            <person name="Keeling P.J."/>
            <person name="Gray M.W."/>
            <person name="Grigoriev I.V."/>
            <person name="Archibald J.M."/>
        </authorList>
    </citation>
    <scope>NUCLEOTIDE SEQUENCE</scope>
    <source>
        <strain evidence="3">CCMP2712</strain>
    </source>
</reference>
<sequence>MLDLPSDYAYNKAVIARCFSEFSLEDDVKDCIAALQDDRSLMEDYHAAGNTKCQWHQPCEEYVVIGP</sequence>
<accession>L1J260</accession>
<reference evidence="2" key="3">
    <citation type="submission" date="2015-06" db="UniProtKB">
        <authorList>
            <consortium name="EnsemblProtists"/>
        </authorList>
    </citation>
    <scope>IDENTIFICATION</scope>
</reference>
<evidence type="ECO:0000313" key="1">
    <source>
        <dbReference type="EMBL" id="EKX42180.1"/>
    </source>
</evidence>
<reference evidence="1 3" key="1">
    <citation type="journal article" date="2012" name="Nature">
        <title>Algal genomes reveal evolutionary mosaicism and the fate of nucleomorphs.</title>
        <authorList>
            <consortium name="DOE Joint Genome Institute"/>
            <person name="Curtis B.A."/>
            <person name="Tanifuji G."/>
            <person name="Burki F."/>
            <person name="Gruber A."/>
            <person name="Irimia M."/>
            <person name="Maruyama S."/>
            <person name="Arias M.C."/>
            <person name="Ball S.G."/>
            <person name="Gile G.H."/>
            <person name="Hirakawa Y."/>
            <person name="Hopkins J.F."/>
            <person name="Kuo A."/>
            <person name="Rensing S.A."/>
            <person name="Schmutz J."/>
            <person name="Symeonidi A."/>
            <person name="Elias M."/>
            <person name="Eveleigh R.J."/>
            <person name="Herman E.K."/>
            <person name="Klute M.J."/>
            <person name="Nakayama T."/>
            <person name="Obornik M."/>
            <person name="Reyes-Prieto A."/>
            <person name="Armbrust E.V."/>
            <person name="Aves S.J."/>
            <person name="Beiko R.G."/>
            <person name="Coutinho P."/>
            <person name="Dacks J.B."/>
            <person name="Durnford D.G."/>
            <person name="Fast N.M."/>
            <person name="Green B.R."/>
            <person name="Grisdale C.J."/>
            <person name="Hempel F."/>
            <person name="Henrissat B."/>
            <person name="Hoppner M.P."/>
            <person name="Ishida K."/>
            <person name="Kim E."/>
            <person name="Koreny L."/>
            <person name="Kroth P.G."/>
            <person name="Liu Y."/>
            <person name="Malik S.B."/>
            <person name="Maier U.G."/>
            <person name="McRose D."/>
            <person name="Mock T."/>
            <person name="Neilson J.A."/>
            <person name="Onodera N.T."/>
            <person name="Poole A.M."/>
            <person name="Pritham E.J."/>
            <person name="Richards T.A."/>
            <person name="Rocap G."/>
            <person name="Roy S.W."/>
            <person name="Sarai C."/>
            <person name="Schaack S."/>
            <person name="Shirato S."/>
            <person name="Slamovits C.H."/>
            <person name="Spencer D.F."/>
            <person name="Suzuki S."/>
            <person name="Worden A.Z."/>
            <person name="Zauner S."/>
            <person name="Barry K."/>
            <person name="Bell C."/>
            <person name="Bharti A.K."/>
            <person name="Crow J.A."/>
            <person name="Grimwood J."/>
            <person name="Kramer R."/>
            <person name="Lindquist E."/>
            <person name="Lucas S."/>
            <person name="Salamov A."/>
            <person name="McFadden G.I."/>
            <person name="Lane C.E."/>
            <person name="Keeling P.J."/>
            <person name="Gray M.W."/>
            <person name="Grigoriev I.V."/>
            <person name="Archibald J.M."/>
        </authorList>
    </citation>
    <scope>NUCLEOTIDE SEQUENCE</scope>
    <source>
        <strain evidence="1 3">CCMP2712</strain>
    </source>
</reference>
<dbReference type="RefSeq" id="XP_005829160.1">
    <property type="nucleotide sequence ID" value="XM_005829103.1"/>
</dbReference>
<dbReference type="HOGENOM" id="CLU_2817871_0_0_1"/>
<name>L1J260_GUITC</name>
<proteinExistence type="predicted"/>
<organism evidence="1">
    <name type="scientific">Guillardia theta (strain CCMP2712)</name>
    <name type="common">Cryptophyte</name>
    <dbReference type="NCBI Taxonomy" id="905079"/>
    <lineage>
        <taxon>Eukaryota</taxon>
        <taxon>Cryptophyceae</taxon>
        <taxon>Pyrenomonadales</taxon>
        <taxon>Geminigeraceae</taxon>
        <taxon>Guillardia</taxon>
    </lineage>
</organism>